<comment type="caution">
    <text evidence="2">The sequence shown here is derived from an EMBL/GenBank/DDBJ whole genome shotgun (WGS) entry which is preliminary data.</text>
</comment>
<proteinExistence type="predicted"/>
<keyword evidence="3" id="KW-1185">Reference proteome</keyword>
<reference evidence="2" key="1">
    <citation type="submission" date="2019-03" db="EMBL/GenBank/DDBJ databases">
        <title>Long read genome sequence of the mycoparasitic Pythium oligandrum ATCC 38472 isolated from sugarbeet rhizosphere.</title>
        <authorList>
            <person name="Gaulin E."/>
        </authorList>
    </citation>
    <scope>NUCLEOTIDE SEQUENCE</scope>
    <source>
        <strain evidence="2">ATCC 38472_TT</strain>
    </source>
</reference>
<dbReference type="EMBL" id="SPLM01000109">
    <property type="protein sequence ID" value="TMW59821.1"/>
    <property type="molecule type" value="Genomic_DNA"/>
</dbReference>
<evidence type="ECO:0000313" key="2">
    <source>
        <dbReference type="EMBL" id="TMW59821.1"/>
    </source>
</evidence>
<accession>A0A8K1FEU5</accession>
<organism evidence="2 3">
    <name type="scientific">Pythium oligandrum</name>
    <name type="common">Mycoparasitic fungus</name>
    <dbReference type="NCBI Taxonomy" id="41045"/>
    <lineage>
        <taxon>Eukaryota</taxon>
        <taxon>Sar</taxon>
        <taxon>Stramenopiles</taxon>
        <taxon>Oomycota</taxon>
        <taxon>Peronosporomycetes</taxon>
        <taxon>Pythiales</taxon>
        <taxon>Pythiaceae</taxon>
        <taxon>Pythium</taxon>
    </lineage>
</organism>
<name>A0A8K1FEU5_PYTOL</name>
<dbReference type="Proteomes" id="UP000794436">
    <property type="component" value="Unassembled WGS sequence"/>
</dbReference>
<dbReference type="PANTHER" id="PTHR35796">
    <property type="entry name" value="HYPOTHETICAL CYTOSOLIC PROTEIN"/>
    <property type="match status" value="1"/>
</dbReference>
<feature type="region of interest" description="Disordered" evidence="1">
    <location>
        <begin position="51"/>
        <end position="73"/>
    </location>
</feature>
<gene>
    <name evidence="2" type="ORF">Poli38472_004890</name>
</gene>
<protein>
    <submittedName>
        <fullName evidence="2">Uncharacterized protein</fullName>
    </submittedName>
</protein>
<evidence type="ECO:0000256" key="1">
    <source>
        <dbReference type="SAM" id="MobiDB-lite"/>
    </source>
</evidence>
<dbReference type="PANTHER" id="PTHR35796:SF3">
    <property type="entry name" value="BHLH DOMAIN-CONTAINING PROTEIN"/>
    <property type="match status" value="1"/>
</dbReference>
<dbReference type="AlphaFoldDB" id="A0A8K1FEU5"/>
<sequence>MDVLVSAESSEADATLAAVLAYVDEFADGNGVDADAVEPSMVEIDAVQLPNEVSSDTPESDIDYKPRRRATPKEQITQLRATADALEGRLHVLKTRPKTEDGPIGVGWEDVASSQRQQRTESEEKNAELRRLVEEHLKMGNSFKKLMRKRLFSEGMQMKSDTSKRQRSTQESSWVYSTDAKEALLATLEEMYKDADLVLADPRFDQQATLDPLHLVEFRNENALGPSIECLRASRIPFDYRQTTDVTWDVYLSNKESRVWSLRQRVEESERVTTEFADGTVETPDGNRAFHIKLVARRYSEPDREIILATMAMDVTRMNGKPVNGFYLRTRAWHLVRPAGIAGHNATDWRSIHVMSPETEQEKEATSENRKLFAEASHMLAAGMQNNFSHSTQAIENRLMDRMANMKL</sequence>
<evidence type="ECO:0000313" key="3">
    <source>
        <dbReference type="Proteomes" id="UP000794436"/>
    </source>
</evidence>
<feature type="region of interest" description="Disordered" evidence="1">
    <location>
        <begin position="97"/>
        <end position="126"/>
    </location>
</feature>